<feature type="transmembrane region" description="Helical" evidence="1">
    <location>
        <begin position="110"/>
        <end position="130"/>
    </location>
</feature>
<dbReference type="OrthoDB" id="9815466at2"/>
<comment type="caution">
    <text evidence="2">The sequence shown here is derived from an EMBL/GenBank/DDBJ whole genome shotgun (WGS) entry which is preliminary data.</text>
</comment>
<feature type="transmembrane region" description="Helical" evidence="1">
    <location>
        <begin position="71"/>
        <end position="90"/>
    </location>
</feature>
<dbReference type="EMBL" id="MIJZ01000016">
    <property type="protein sequence ID" value="OEG09538.1"/>
    <property type="molecule type" value="Genomic_DNA"/>
</dbReference>
<feature type="transmembrane region" description="Helical" evidence="1">
    <location>
        <begin position="229"/>
        <end position="253"/>
    </location>
</feature>
<evidence type="ECO:0000313" key="2">
    <source>
        <dbReference type="EMBL" id="OEG09538.1"/>
    </source>
</evidence>
<feature type="transmembrane region" description="Helical" evidence="1">
    <location>
        <begin position="193"/>
        <end position="217"/>
    </location>
</feature>
<feature type="transmembrane region" description="Helical" evidence="1">
    <location>
        <begin position="439"/>
        <end position="457"/>
    </location>
</feature>
<dbReference type="RefSeq" id="WP_069647216.1">
    <property type="nucleotide sequence ID" value="NZ_MIJZ01000016.1"/>
</dbReference>
<feature type="transmembrane region" description="Helical" evidence="1">
    <location>
        <begin position="838"/>
        <end position="857"/>
    </location>
</feature>
<keyword evidence="1" id="KW-1133">Transmembrane helix</keyword>
<feature type="transmembrane region" description="Helical" evidence="1">
    <location>
        <begin position="142"/>
        <end position="164"/>
    </location>
</feature>
<organism evidence="2 3">
    <name type="scientific">Enterococcus ureasiticus</name>
    <dbReference type="NCBI Taxonomy" id="903984"/>
    <lineage>
        <taxon>Bacteria</taxon>
        <taxon>Bacillati</taxon>
        <taxon>Bacillota</taxon>
        <taxon>Bacilli</taxon>
        <taxon>Lactobacillales</taxon>
        <taxon>Enterococcaceae</taxon>
        <taxon>Enterococcus</taxon>
    </lineage>
</organism>
<keyword evidence="3" id="KW-1185">Reference proteome</keyword>
<accession>A0A1E5GA01</accession>
<proteinExistence type="predicted"/>
<feature type="transmembrane region" description="Helical" evidence="1">
    <location>
        <begin position="15"/>
        <end position="33"/>
    </location>
</feature>
<protein>
    <submittedName>
        <fullName evidence="2">Copper ABC transporter permease</fullName>
    </submittedName>
</protein>
<feature type="transmembrane region" description="Helical" evidence="1">
    <location>
        <begin position="297"/>
        <end position="314"/>
    </location>
</feature>
<evidence type="ECO:0000313" key="3">
    <source>
        <dbReference type="Proteomes" id="UP000094068"/>
    </source>
</evidence>
<name>A0A1E5GA01_9ENTE</name>
<keyword evidence="1" id="KW-0472">Membrane</keyword>
<dbReference type="PANTHER" id="PTHR38454:SF1">
    <property type="entry name" value="INTEGRAL MEMBRANE PROTEIN"/>
    <property type="match status" value="1"/>
</dbReference>
<dbReference type="STRING" id="903984.BCR21_14395"/>
<dbReference type="InterPro" id="IPR018580">
    <property type="entry name" value="Uncharacterised_YfhO"/>
</dbReference>
<feature type="transmembrane region" description="Helical" evidence="1">
    <location>
        <begin position="415"/>
        <end position="432"/>
    </location>
</feature>
<gene>
    <name evidence="2" type="ORF">BCR21_14395</name>
</gene>
<feature type="transmembrane region" description="Helical" evidence="1">
    <location>
        <begin position="384"/>
        <end position="403"/>
    </location>
</feature>
<dbReference type="Proteomes" id="UP000094068">
    <property type="component" value="Unassembled WGS sequence"/>
</dbReference>
<dbReference type="PANTHER" id="PTHR38454">
    <property type="entry name" value="INTEGRAL MEMBRANE PROTEIN-RELATED"/>
    <property type="match status" value="1"/>
</dbReference>
<feature type="transmembrane region" description="Helical" evidence="1">
    <location>
        <begin position="323"/>
        <end position="342"/>
    </location>
</feature>
<reference evidence="3" key="1">
    <citation type="submission" date="2016-09" db="EMBL/GenBank/DDBJ databases">
        <authorList>
            <person name="Gulvik C.A."/>
        </authorList>
    </citation>
    <scope>NUCLEOTIDE SEQUENCE [LARGE SCALE GENOMIC DNA]</scope>
    <source>
        <strain evidence="3">DSM 23328</strain>
    </source>
</reference>
<feature type="transmembrane region" description="Helical" evidence="1">
    <location>
        <begin position="354"/>
        <end position="372"/>
    </location>
</feature>
<dbReference type="Pfam" id="PF09586">
    <property type="entry name" value="YfhO"/>
    <property type="match status" value="1"/>
</dbReference>
<evidence type="ECO:0000256" key="1">
    <source>
        <dbReference type="SAM" id="Phobius"/>
    </source>
</evidence>
<keyword evidence="1" id="KW-0812">Transmembrane</keyword>
<sequence length="871" mass="99655">MKQQDKKTFFKKNSVAIVLSFLLPVAIMAISYYRLGIYPTSERTILASDAFGQLVNFYSGFNNMLHGDQSFFYTWTGSLGLNFVSLMSYYTNSLFSFLVFFFDNLYMPDAMYLILLTKIGAMGVTFWVFARQTFRIPQWANVALSVSYALMSFTMAYSIMLMWMDAMVYLPLILLGIHRIMDRQRPVLLFSTYFLLFITNYYMAFMVGLFSFLYFFIRVLTQWTIYKRSILPYLITSVLAGLASMVIILPSVLDLRTNGEKLDSINSFMTNDVGPWDFVVKSMSGVYDTSKFGSSPFIYVGLFPLLFFIFYFVTKKIPLKNKLLFGGLLLLMVASVYIQPLNLFWQGMHSPNMFLFRYSFLYSALVLILAGFGLEKFEKKDLNILGNIMLSLVTIFISVAIISNKKRYGYITQESLIVTVVLLVVYVLLLILKSKVTKYKWLMPVLLLTVLCAEMFFNTQQILLGIDKEWGYTSKERYTQGHKDIEPLVKKAQSMNDTFYRLENLDPISRTDSFNYNYSGVTMFSSIRNRNSSQYLDRLGYRSEGTNLTIQYENNTILMDDLLGVKYNLAKNDPQKYGFKEIETHGEYSLYENEHALPLGILTDKGIYETKNNNNQTALIQYLSEIKEPLFQFTGLTEVSRTNMYVQESGDFTLFSEESNTGEEKSITWEVNVPAQTQAYLSLDTRSSRGIDNGSVEVSVDGHKKTSGLSSTGTYFNLGHYDQATKVKVTAKFIGSSVVQVVRPSVLVLKTDILDQAITDIREKEVAFQVKGNHVKAEVSTEEEQVIFTTIPYDSGWKASVDGKPAEIKAVQDALITVKVPKGKHTVELTYYPEGMKLGGLLFISSLLLFIVYVYWYQKKNKKINQKELIH</sequence>
<dbReference type="AlphaFoldDB" id="A0A1E5GA01"/>